<evidence type="ECO:0000313" key="2">
    <source>
        <dbReference type="EMBL" id="GAA2429880.1"/>
    </source>
</evidence>
<dbReference type="NCBIfam" id="NF045728">
    <property type="entry name" value="glycosyl_F510_1955"/>
    <property type="match status" value="1"/>
</dbReference>
<dbReference type="InterPro" id="IPR015943">
    <property type="entry name" value="WD40/YVTN_repeat-like_dom_sf"/>
</dbReference>
<dbReference type="EMBL" id="BAAARW010000020">
    <property type="protein sequence ID" value="GAA2429880.1"/>
    <property type="molecule type" value="Genomic_DNA"/>
</dbReference>
<dbReference type="PROSITE" id="PS51257">
    <property type="entry name" value="PROKAR_LIPOPROTEIN"/>
    <property type="match status" value="1"/>
</dbReference>
<accession>A0ABP5WNC4</accession>
<dbReference type="InterPro" id="IPR054817">
    <property type="entry name" value="Glycosyl_F510_1955-like"/>
</dbReference>
<dbReference type="Proteomes" id="UP001501231">
    <property type="component" value="Unassembled WGS sequence"/>
</dbReference>
<proteinExistence type="predicted"/>
<sequence>MRTHPPRARGRLAAGMTILAAAAASLVACGGNGPEQPSEAHNSADPGMGHVHGVGVDPADGAVYVAAHHGVFRIINPTRADQVAGRVQDTMGFTIVGPRMFLASGHPAAADIGPGVPPHLGLIRSTDAGKTWSSVSEAGKADFHALQPAGKVLYAYDSQTAKVRHSRDDGRTWTLGAPMEVVDLAAHQGEPERVYATTPQGLRVSEDSGAGFKPVAGAPVLTHLDSPDSETLVGVAPDGRIQVSRSGGNWEQRGRVPGGQATAFAVVDERRLLVVTDDGTVHESRDGGRTFTTAYRNN</sequence>
<protein>
    <recommendedName>
        <fullName evidence="4">Exo-alpha-sialidase</fullName>
    </recommendedName>
</protein>
<organism evidence="2 3">
    <name type="scientific">Actinomadura vinacea</name>
    <dbReference type="NCBI Taxonomy" id="115336"/>
    <lineage>
        <taxon>Bacteria</taxon>
        <taxon>Bacillati</taxon>
        <taxon>Actinomycetota</taxon>
        <taxon>Actinomycetes</taxon>
        <taxon>Streptosporangiales</taxon>
        <taxon>Thermomonosporaceae</taxon>
        <taxon>Actinomadura</taxon>
    </lineage>
</organism>
<reference evidence="3" key="1">
    <citation type="journal article" date="2019" name="Int. J. Syst. Evol. Microbiol.">
        <title>The Global Catalogue of Microorganisms (GCM) 10K type strain sequencing project: providing services to taxonomists for standard genome sequencing and annotation.</title>
        <authorList>
            <consortium name="The Broad Institute Genomics Platform"/>
            <consortium name="The Broad Institute Genome Sequencing Center for Infectious Disease"/>
            <person name="Wu L."/>
            <person name="Ma J."/>
        </authorList>
    </citation>
    <scope>NUCLEOTIDE SEQUENCE [LARGE SCALE GENOMIC DNA]</scope>
    <source>
        <strain evidence="3">JCM 3325</strain>
    </source>
</reference>
<comment type="caution">
    <text evidence="2">The sequence shown here is derived from an EMBL/GenBank/DDBJ whole genome shotgun (WGS) entry which is preliminary data.</text>
</comment>
<feature type="signal peptide" evidence="1">
    <location>
        <begin position="1"/>
        <end position="23"/>
    </location>
</feature>
<gene>
    <name evidence="2" type="ORF">GCM10010191_49100</name>
</gene>
<name>A0ABP5WNC4_9ACTN</name>
<feature type="chain" id="PRO_5045908857" description="Exo-alpha-sialidase" evidence="1">
    <location>
        <begin position="24"/>
        <end position="298"/>
    </location>
</feature>
<dbReference type="SUPFAM" id="SSF110296">
    <property type="entry name" value="Oligoxyloglucan reducing end-specific cellobiohydrolase"/>
    <property type="match status" value="1"/>
</dbReference>
<keyword evidence="3" id="KW-1185">Reference proteome</keyword>
<dbReference type="Gene3D" id="2.130.10.10">
    <property type="entry name" value="YVTN repeat-like/Quinoprotein amine dehydrogenase"/>
    <property type="match status" value="1"/>
</dbReference>
<keyword evidence="1" id="KW-0732">Signal</keyword>
<dbReference type="CDD" id="cd15482">
    <property type="entry name" value="Sialidase_non-viral"/>
    <property type="match status" value="1"/>
</dbReference>
<evidence type="ECO:0008006" key="4">
    <source>
        <dbReference type="Google" id="ProtNLM"/>
    </source>
</evidence>
<evidence type="ECO:0000313" key="3">
    <source>
        <dbReference type="Proteomes" id="UP001501231"/>
    </source>
</evidence>
<evidence type="ECO:0000256" key="1">
    <source>
        <dbReference type="SAM" id="SignalP"/>
    </source>
</evidence>